<keyword evidence="3 5" id="KW-0378">Hydrolase</keyword>
<dbReference type="PANTHER" id="PTHR42800:SF2">
    <property type="entry name" value="INVERTASE-RELATED"/>
    <property type="match status" value="1"/>
</dbReference>
<dbReference type="InterPro" id="IPR013148">
    <property type="entry name" value="Glyco_hydro_32_N"/>
</dbReference>
<dbReference type="SMART" id="SM00640">
    <property type="entry name" value="Glyco_32"/>
    <property type="match status" value="1"/>
</dbReference>
<feature type="signal peptide" evidence="6">
    <location>
        <begin position="1"/>
        <end position="21"/>
    </location>
</feature>
<dbReference type="AlphaFoldDB" id="A0A1L9R8X2"/>
<dbReference type="Pfam" id="PF08244">
    <property type="entry name" value="Glyco_hydro_32C"/>
    <property type="match status" value="1"/>
</dbReference>
<comment type="similarity">
    <text evidence="1 5">Belongs to the glycosyl hydrolase 32 family.</text>
</comment>
<dbReference type="FunFam" id="2.115.10.20:FF:000002">
    <property type="entry name" value="Invertase 2"/>
    <property type="match status" value="1"/>
</dbReference>
<dbReference type="RefSeq" id="XP_040685005.1">
    <property type="nucleotide sequence ID" value="XM_040828954.1"/>
</dbReference>
<reference evidence="10" key="1">
    <citation type="journal article" date="2017" name="Genome Biol.">
        <title>Comparative genomics reveals high biological diversity and specific adaptations in the industrially and medically important fungal genus Aspergillus.</title>
        <authorList>
            <person name="de Vries R.P."/>
            <person name="Riley R."/>
            <person name="Wiebenga A."/>
            <person name="Aguilar-Osorio G."/>
            <person name="Amillis S."/>
            <person name="Uchima C.A."/>
            <person name="Anderluh G."/>
            <person name="Asadollahi M."/>
            <person name="Askin M."/>
            <person name="Barry K."/>
            <person name="Battaglia E."/>
            <person name="Bayram O."/>
            <person name="Benocci T."/>
            <person name="Braus-Stromeyer S.A."/>
            <person name="Caldana C."/>
            <person name="Canovas D."/>
            <person name="Cerqueira G.C."/>
            <person name="Chen F."/>
            <person name="Chen W."/>
            <person name="Choi C."/>
            <person name="Clum A."/>
            <person name="Dos Santos R.A."/>
            <person name="Damasio A.R."/>
            <person name="Diallinas G."/>
            <person name="Emri T."/>
            <person name="Fekete E."/>
            <person name="Flipphi M."/>
            <person name="Freyberg S."/>
            <person name="Gallo A."/>
            <person name="Gournas C."/>
            <person name="Habgood R."/>
            <person name="Hainaut M."/>
            <person name="Harispe M.L."/>
            <person name="Henrissat B."/>
            <person name="Hilden K.S."/>
            <person name="Hope R."/>
            <person name="Hossain A."/>
            <person name="Karabika E."/>
            <person name="Karaffa L."/>
            <person name="Karanyi Z."/>
            <person name="Krasevec N."/>
            <person name="Kuo A."/>
            <person name="Kusch H."/>
            <person name="LaButti K."/>
            <person name="Lagendijk E.L."/>
            <person name="Lapidus A."/>
            <person name="Levasseur A."/>
            <person name="Lindquist E."/>
            <person name="Lipzen A."/>
            <person name="Logrieco A.F."/>
            <person name="MacCabe A."/>
            <person name="Maekelae M.R."/>
            <person name="Malavazi I."/>
            <person name="Melin P."/>
            <person name="Meyer V."/>
            <person name="Mielnichuk N."/>
            <person name="Miskei M."/>
            <person name="Molnar A.P."/>
            <person name="Mule G."/>
            <person name="Ngan C.Y."/>
            <person name="Orejas M."/>
            <person name="Orosz E."/>
            <person name="Ouedraogo J.P."/>
            <person name="Overkamp K.M."/>
            <person name="Park H.-S."/>
            <person name="Perrone G."/>
            <person name="Piumi F."/>
            <person name="Punt P.J."/>
            <person name="Ram A.F."/>
            <person name="Ramon A."/>
            <person name="Rauscher S."/>
            <person name="Record E."/>
            <person name="Riano-Pachon D.M."/>
            <person name="Robert V."/>
            <person name="Roehrig J."/>
            <person name="Ruller R."/>
            <person name="Salamov A."/>
            <person name="Salih N.S."/>
            <person name="Samson R.A."/>
            <person name="Sandor E."/>
            <person name="Sanguinetti M."/>
            <person name="Schuetze T."/>
            <person name="Sepcic K."/>
            <person name="Shelest E."/>
            <person name="Sherlock G."/>
            <person name="Sophianopoulou V."/>
            <person name="Squina F.M."/>
            <person name="Sun H."/>
            <person name="Susca A."/>
            <person name="Todd R.B."/>
            <person name="Tsang A."/>
            <person name="Unkles S.E."/>
            <person name="van de Wiele N."/>
            <person name="van Rossen-Uffink D."/>
            <person name="Oliveira J.V."/>
            <person name="Vesth T.C."/>
            <person name="Visser J."/>
            <person name="Yu J.-H."/>
            <person name="Zhou M."/>
            <person name="Andersen M.R."/>
            <person name="Archer D.B."/>
            <person name="Baker S.E."/>
            <person name="Benoit I."/>
            <person name="Brakhage A.A."/>
            <person name="Braus G.H."/>
            <person name="Fischer R."/>
            <person name="Frisvad J.C."/>
            <person name="Goldman G.H."/>
            <person name="Houbraken J."/>
            <person name="Oakley B."/>
            <person name="Pocsi I."/>
            <person name="Scazzocchio C."/>
            <person name="Seiboth B."/>
            <person name="vanKuyk P.A."/>
            <person name="Wortman J."/>
            <person name="Dyer P.S."/>
            <person name="Grigoriev I.V."/>
        </authorList>
    </citation>
    <scope>NUCLEOTIDE SEQUENCE [LARGE SCALE GENOMIC DNA]</scope>
    <source>
        <strain evidence="10">DTO 134E9</strain>
    </source>
</reference>
<evidence type="ECO:0008006" key="11">
    <source>
        <dbReference type="Google" id="ProtNLM"/>
    </source>
</evidence>
<dbReference type="SUPFAM" id="SSF75005">
    <property type="entry name" value="Arabinanase/levansucrase/invertase"/>
    <property type="match status" value="1"/>
</dbReference>
<evidence type="ECO:0000256" key="4">
    <source>
        <dbReference type="ARBA" id="ARBA00023295"/>
    </source>
</evidence>
<dbReference type="VEuPathDB" id="FungiDB:ASPWEDRAFT_119923"/>
<name>A0A1L9R8X2_ASPWE</name>
<dbReference type="InterPro" id="IPR018053">
    <property type="entry name" value="Glyco_hydro_32_AS"/>
</dbReference>
<evidence type="ECO:0000259" key="8">
    <source>
        <dbReference type="Pfam" id="PF08244"/>
    </source>
</evidence>
<dbReference type="Gene3D" id="2.60.120.560">
    <property type="entry name" value="Exo-inulinase, domain 1"/>
    <property type="match status" value="1"/>
</dbReference>
<protein>
    <recommendedName>
        <fullName evidence="11">Glycosyl hydrolase family 32 N-terminal domain-containing protein</fullName>
    </recommendedName>
</protein>
<dbReference type="InterPro" id="IPR013189">
    <property type="entry name" value="Glyco_hydro_32_C"/>
</dbReference>
<feature type="chain" id="PRO_5011978970" description="Glycosyl hydrolase family 32 N-terminal domain-containing protein" evidence="6">
    <location>
        <begin position="22"/>
        <end position="514"/>
    </location>
</feature>
<dbReference type="InterPro" id="IPR001362">
    <property type="entry name" value="Glyco_hydro_32"/>
</dbReference>
<evidence type="ECO:0000313" key="10">
    <source>
        <dbReference type="Proteomes" id="UP000184383"/>
    </source>
</evidence>
<gene>
    <name evidence="9" type="ORF">ASPWEDRAFT_119923</name>
</gene>
<dbReference type="EMBL" id="KV878216">
    <property type="protein sequence ID" value="OJJ31328.1"/>
    <property type="molecule type" value="Genomic_DNA"/>
</dbReference>
<proteinExistence type="inferred from homology"/>
<dbReference type="GO" id="GO:0000324">
    <property type="term" value="C:fungal-type vacuole"/>
    <property type="evidence" value="ECO:0007669"/>
    <property type="project" value="TreeGrafter"/>
</dbReference>
<keyword evidence="10" id="KW-1185">Reference proteome</keyword>
<dbReference type="GO" id="GO:0005987">
    <property type="term" value="P:sucrose catabolic process"/>
    <property type="evidence" value="ECO:0007669"/>
    <property type="project" value="TreeGrafter"/>
</dbReference>
<dbReference type="PROSITE" id="PS00609">
    <property type="entry name" value="GLYCOSYL_HYDROL_F32"/>
    <property type="match status" value="1"/>
</dbReference>
<dbReference type="Gene3D" id="2.115.10.20">
    <property type="entry name" value="Glycosyl hydrolase domain, family 43"/>
    <property type="match status" value="1"/>
</dbReference>
<keyword evidence="4 5" id="KW-0326">Glycosidase</keyword>
<evidence type="ECO:0000256" key="5">
    <source>
        <dbReference type="RuleBase" id="RU362110"/>
    </source>
</evidence>
<organism evidence="9 10">
    <name type="scientific">Aspergillus wentii DTO 134E9</name>
    <dbReference type="NCBI Taxonomy" id="1073089"/>
    <lineage>
        <taxon>Eukaryota</taxon>
        <taxon>Fungi</taxon>
        <taxon>Dikarya</taxon>
        <taxon>Ascomycota</taxon>
        <taxon>Pezizomycotina</taxon>
        <taxon>Eurotiomycetes</taxon>
        <taxon>Eurotiomycetidae</taxon>
        <taxon>Eurotiales</taxon>
        <taxon>Aspergillaceae</taxon>
        <taxon>Aspergillus</taxon>
        <taxon>Aspergillus subgen. Cremei</taxon>
    </lineage>
</organism>
<dbReference type="GO" id="GO:0004575">
    <property type="term" value="F:sucrose alpha-glucosidase activity"/>
    <property type="evidence" value="ECO:0007669"/>
    <property type="project" value="TreeGrafter"/>
</dbReference>
<evidence type="ECO:0000256" key="2">
    <source>
        <dbReference type="ARBA" id="ARBA00022729"/>
    </source>
</evidence>
<dbReference type="SUPFAM" id="SSF49899">
    <property type="entry name" value="Concanavalin A-like lectins/glucanases"/>
    <property type="match status" value="1"/>
</dbReference>
<dbReference type="Proteomes" id="UP000184383">
    <property type="component" value="Unassembled WGS sequence"/>
</dbReference>
<dbReference type="OrthoDB" id="202537at2759"/>
<evidence type="ECO:0000313" key="9">
    <source>
        <dbReference type="EMBL" id="OJJ31328.1"/>
    </source>
</evidence>
<evidence type="ECO:0000256" key="3">
    <source>
        <dbReference type="ARBA" id="ARBA00022801"/>
    </source>
</evidence>
<dbReference type="Pfam" id="PF00251">
    <property type="entry name" value="Glyco_hydro_32N"/>
    <property type="match status" value="1"/>
</dbReference>
<dbReference type="InterPro" id="IPR023296">
    <property type="entry name" value="Glyco_hydro_beta-prop_sf"/>
</dbReference>
<accession>A0A1L9R8X2</accession>
<feature type="domain" description="Glycosyl hydrolase family 32 N-terminal" evidence="7">
    <location>
        <begin position="33"/>
        <end position="332"/>
    </location>
</feature>
<sequence>MHLRVSNLVSLVPALATVAQAASYDGPLRPQVHFSPPVGFMNDPNGLFLDAEGTYHLYYQYNPSAPVAANQHWGHATSHDLYHWANQPVAIGGDKPNEHIFSGAAVVDVNNTSGFFPNQTNGVVAIYTLNDEVKETQNLAYSTDGGFTFTKYASNPIIDSAVDDFRDPQVIWHPETQKWILSVAYAHDRVIGFYTSTNLKEWVHASNFTQLGLPGTEFECPNIVKFSVGPSEFKEVLFISVNPGAPLGGSGTFYVVGNFNGTHFISETPSEKLYDFAKDNYASQWWSGIPAGQDPVSIGWASNWEYCQEVPSGTLEGWRSANSVPRVNTLTKVDGDWTVTTNPFMGLSSVLGGQLAQKSIQSGNVVVDFSKVKSNAITFDIEIEGIPSSAATGEVSFNITSSQSGEYLDGALDIGTGVFWISRAGTRAFHTTNNKDFTPLFSTTVSPSANGRFMFSGIVDRSVFETFLDHGKQIGTMSFFPNSPLDTLSISASGLGGATAHVNVRALKSGWNDN</sequence>
<evidence type="ECO:0000256" key="1">
    <source>
        <dbReference type="ARBA" id="ARBA00009902"/>
    </source>
</evidence>
<dbReference type="STRING" id="1073089.A0A1L9R8X2"/>
<feature type="domain" description="Glycosyl hydrolase family 32 C-terminal" evidence="8">
    <location>
        <begin position="369"/>
        <end position="494"/>
    </location>
</feature>
<evidence type="ECO:0000259" key="7">
    <source>
        <dbReference type="Pfam" id="PF00251"/>
    </source>
</evidence>
<keyword evidence="2 6" id="KW-0732">Signal</keyword>
<dbReference type="InterPro" id="IPR013320">
    <property type="entry name" value="ConA-like_dom_sf"/>
</dbReference>
<dbReference type="GeneID" id="63744802"/>
<evidence type="ECO:0000256" key="6">
    <source>
        <dbReference type="SAM" id="SignalP"/>
    </source>
</evidence>
<dbReference type="CDD" id="cd18622">
    <property type="entry name" value="GH32_Inu-like"/>
    <property type="match status" value="1"/>
</dbReference>
<dbReference type="PANTHER" id="PTHR42800">
    <property type="entry name" value="EXOINULINASE INUD (AFU_ORTHOLOGUE AFUA_5G00480)"/>
    <property type="match status" value="1"/>
</dbReference>